<evidence type="ECO:0000313" key="2">
    <source>
        <dbReference type="EMBL" id="GHG72160.1"/>
    </source>
</evidence>
<organism evidence="2 3">
    <name type="scientific">Alishewanella longhuensis</name>
    <dbReference type="NCBI Taxonomy" id="1091037"/>
    <lineage>
        <taxon>Bacteria</taxon>
        <taxon>Pseudomonadati</taxon>
        <taxon>Pseudomonadota</taxon>
        <taxon>Gammaproteobacteria</taxon>
        <taxon>Alteromonadales</taxon>
        <taxon>Alteromonadaceae</taxon>
        <taxon>Alishewanella</taxon>
    </lineage>
</organism>
<keyword evidence="1" id="KW-0732">Signal</keyword>
<evidence type="ECO:0008006" key="4">
    <source>
        <dbReference type="Google" id="ProtNLM"/>
    </source>
</evidence>
<protein>
    <recommendedName>
        <fullName evidence="4">Lipoprotein</fullName>
    </recommendedName>
</protein>
<evidence type="ECO:0000313" key="3">
    <source>
        <dbReference type="Proteomes" id="UP000659697"/>
    </source>
</evidence>
<evidence type="ECO:0000256" key="1">
    <source>
        <dbReference type="SAM" id="SignalP"/>
    </source>
</evidence>
<comment type="caution">
    <text evidence="2">The sequence shown here is derived from an EMBL/GenBank/DDBJ whole genome shotgun (WGS) entry which is preliminary data.</text>
</comment>
<keyword evidence="3" id="KW-1185">Reference proteome</keyword>
<gene>
    <name evidence="2" type="ORF">GCM10010919_24180</name>
</gene>
<dbReference type="Proteomes" id="UP000659697">
    <property type="component" value="Unassembled WGS sequence"/>
</dbReference>
<accession>A0ABQ3KZC7</accession>
<reference evidence="3" key="1">
    <citation type="journal article" date="2019" name="Int. J. Syst. Evol. Microbiol.">
        <title>The Global Catalogue of Microorganisms (GCM) 10K type strain sequencing project: providing services to taxonomists for standard genome sequencing and annotation.</title>
        <authorList>
            <consortium name="The Broad Institute Genomics Platform"/>
            <consortium name="The Broad Institute Genome Sequencing Center for Infectious Disease"/>
            <person name="Wu L."/>
            <person name="Ma J."/>
        </authorList>
    </citation>
    <scope>NUCLEOTIDE SEQUENCE [LARGE SCALE GENOMIC DNA]</scope>
    <source>
        <strain evidence="3">CGMCC 1.7003</strain>
    </source>
</reference>
<name>A0ABQ3KZC7_9ALTE</name>
<feature type="signal peptide" evidence="1">
    <location>
        <begin position="1"/>
        <end position="21"/>
    </location>
</feature>
<proteinExistence type="predicted"/>
<dbReference type="RefSeq" id="WP_189433276.1">
    <property type="nucleotide sequence ID" value="NZ_BNAO01000006.1"/>
</dbReference>
<feature type="chain" id="PRO_5045204847" description="Lipoprotein" evidence="1">
    <location>
        <begin position="22"/>
        <end position="196"/>
    </location>
</feature>
<dbReference type="EMBL" id="BNAO01000006">
    <property type="protein sequence ID" value="GHG72160.1"/>
    <property type="molecule type" value="Genomic_DNA"/>
</dbReference>
<sequence length="196" mass="21829">MRQLLKICSLLIAAATLPACDALKGPSPAEQVERTIRQEVNANQRGLEALIQVAEPTAYDGFAWRRGEPLQIRQRTAEGMKLQEDASAPEIIATAVEFNVPSFSIVRYQQGWLVVFRNYVSEHCQAVYAYAYRGTLPDTPQCADTLFAEQANGQCQSAINSEWVVFKEWFFAETLADDGNPICQQKAAKGWQAVAR</sequence>